<evidence type="ECO:0000256" key="1">
    <source>
        <dbReference type="SAM" id="Phobius"/>
    </source>
</evidence>
<sequence>MDFSALIKKSFDTAWHNRVLWLFGFLSGGTGATVVNPGGGSGFNFQIPSSWEKPADKVSQVLGITDSPTGNIDYNTILLIILIVVLVVLILVLIGIFISNWASAALVYSILYRNKARPTFGVGARAGLKYWWKFWLLTAVLGMFILVFVLMLAIPGLLLFLAKMTPLLVVYAIIAVLIFIIAMFVIAVVGSLIISIAQRMIIHRGIGVLDSIKLSGGLIKKYLGESILTYVVAIGLNIGAGFVALIAMLPMGIILFIVFIATMAAGGVWAALVAAVVVGIPILILLFTAGGFWSAFNATYWTLFYEHLASKEGW</sequence>
<dbReference type="STRING" id="1802597.A2Z24_02460"/>
<reference evidence="2 3" key="1">
    <citation type="journal article" date="2016" name="Nat. Commun.">
        <title>Thousands of microbial genomes shed light on interconnected biogeochemical processes in an aquifer system.</title>
        <authorList>
            <person name="Anantharaman K."/>
            <person name="Brown C.T."/>
            <person name="Hug L.A."/>
            <person name="Sharon I."/>
            <person name="Castelle C.J."/>
            <person name="Probst A.J."/>
            <person name="Thomas B.C."/>
            <person name="Singh A."/>
            <person name="Wilkins M.J."/>
            <person name="Karaoz U."/>
            <person name="Brodie E.L."/>
            <person name="Williams K.H."/>
            <person name="Hubbard S.S."/>
            <person name="Banfield J.F."/>
        </authorList>
    </citation>
    <scope>NUCLEOTIDE SEQUENCE [LARGE SCALE GENOMIC DNA]</scope>
</reference>
<feature type="transmembrane region" description="Helical" evidence="1">
    <location>
        <begin position="253"/>
        <end position="275"/>
    </location>
</feature>
<feature type="transmembrane region" description="Helical" evidence="1">
    <location>
        <begin position="134"/>
        <end position="162"/>
    </location>
</feature>
<evidence type="ECO:0000313" key="3">
    <source>
        <dbReference type="Proteomes" id="UP000177588"/>
    </source>
</evidence>
<keyword evidence="1" id="KW-1133">Transmembrane helix</keyword>
<evidence type="ECO:0008006" key="4">
    <source>
        <dbReference type="Google" id="ProtNLM"/>
    </source>
</evidence>
<gene>
    <name evidence="2" type="ORF">A2Z24_02460</name>
</gene>
<organism evidence="2 3">
    <name type="scientific">Candidatus Woykebacteria bacterium RBG_16_44_10</name>
    <dbReference type="NCBI Taxonomy" id="1802597"/>
    <lineage>
        <taxon>Bacteria</taxon>
        <taxon>Candidatus Woykeibacteriota</taxon>
    </lineage>
</organism>
<proteinExistence type="predicted"/>
<feature type="transmembrane region" description="Helical" evidence="1">
    <location>
        <begin position="168"/>
        <end position="194"/>
    </location>
</feature>
<dbReference type="InterPro" id="IPR055966">
    <property type="entry name" value="DUF7544"/>
</dbReference>
<feature type="transmembrane region" description="Helical" evidence="1">
    <location>
        <begin position="282"/>
        <end position="304"/>
    </location>
</feature>
<accession>A0A1G1WFD5</accession>
<dbReference type="Pfam" id="PF24400">
    <property type="entry name" value="DUF7544"/>
    <property type="match status" value="1"/>
</dbReference>
<evidence type="ECO:0000313" key="2">
    <source>
        <dbReference type="EMBL" id="OGY25957.1"/>
    </source>
</evidence>
<feature type="transmembrane region" description="Helical" evidence="1">
    <location>
        <begin position="227"/>
        <end position="247"/>
    </location>
</feature>
<protein>
    <recommendedName>
        <fullName evidence="4">Glycerophosphoryl diester phosphodiesterase membrane domain-containing protein</fullName>
    </recommendedName>
</protein>
<dbReference type="EMBL" id="MHCT01000017">
    <property type="protein sequence ID" value="OGY25957.1"/>
    <property type="molecule type" value="Genomic_DNA"/>
</dbReference>
<comment type="caution">
    <text evidence="2">The sequence shown here is derived from an EMBL/GenBank/DDBJ whole genome shotgun (WGS) entry which is preliminary data.</text>
</comment>
<name>A0A1G1WFD5_9BACT</name>
<keyword evidence="1" id="KW-0472">Membrane</keyword>
<dbReference type="AlphaFoldDB" id="A0A1G1WFD5"/>
<feature type="transmembrane region" description="Helical" evidence="1">
    <location>
        <begin position="77"/>
        <end position="108"/>
    </location>
</feature>
<keyword evidence="1" id="KW-0812">Transmembrane</keyword>
<dbReference type="Proteomes" id="UP000177588">
    <property type="component" value="Unassembled WGS sequence"/>
</dbReference>